<dbReference type="InterPro" id="IPR010432">
    <property type="entry name" value="RDD"/>
</dbReference>
<proteinExistence type="predicted"/>
<evidence type="ECO:0000256" key="4">
    <source>
        <dbReference type="ARBA" id="ARBA00023136"/>
    </source>
</evidence>
<gene>
    <name evidence="7" type="ORF">CVM52_16370</name>
</gene>
<evidence type="ECO:0000313" key="7">
    <source>
        <dbReference type="EMBL" id="PJE35590.1"/>
    </source>
</evidence>
<evidence type="ECO:0000256" key="3">
    <source>
        <dbReference type="ARBA" id="ARBA00022989"/>
    </source>
</evidence>
<dbReference type="RefSeq" id="WP_100163548.1">
    <property type="nucleotide sequence ID" value="NZ_PGTB01000082.1"/>
</dbReference>
<feature type="transmembrane region" description="Helical" evidence="5">
    <location>
        <begin position="96"/>
        <end position="121"/>
    </location>
</feature>
<feature type="transmembrane region" description="Helical" evidence="5">
    <location>
        <begin position="22"/>
        <end position="42"/>
    </location>
</feature>
<sequence length="144" mass="15642">MDHLPDPDRQPQFYASVPAKRLVAWVVDTLLIVLISLGVVLATAFVGLLIWPLLYLTIGFAYRVVTLANRSATLGMRFAGIEFRTASGSRFDMGHALLHTTGFTLSVAVPILQVISVVMMLTGPRAQGLTDLFLGTAALNRRST</sequence>
<protein>
    <recommendedName>
        <fullName evidence="6">RDD domain-containing protein</fullName>
    </recommendedName>
</protein>
<keyword evidence="3 5" id="KW-1133">Transmembrane helix</keyword>
<keyword evidence="8" id="KW-1185">Reference proteome</keyword>
<evidence type="ECO:0000256" key="5">
    <source>
        <dbReference type="SAM" id="Phobius"/>
    </source>
</evidence>
<keyword evidence="2 5" id="KW-0812">Transmembrane</keyword>
<organism evidence="7 8">
    <name type="scientific">Pseudooceanicola lipolyticus</name>
    <dbReference type="NCBI Taxonomy" id="2029104"/>
    <lineage>
        <taxon>Bacteria</taxon>
        <taxon>Pseudomonadati</taxon>
        <taxon>Pseudomonadota</taxon>
        <taxon>Alphaproteobacteria</taxon>
        <taxon>Rhodobacterales</taxon>
        <taxon>Paracoccaceae</taxon>
        <taxon>Pseudooceanicola</taxon>
    </lineage>
</organism>
<keyword evidence="4 5" id="KW-0472">Membrane</keyword>
<evidence type="ECO:0000313" key="8">
    <source>
        <dbReference type="Proteomes" id="UP000231553"/>
    </source>
</evidence>
<comment type="caution">
    <text evidence="7">The sequence shown here is derived from an EMBL/GenBank/DDBJ whole genome shotgun (WGS) entry which is preliminary data.</text>
</comment>
<reference evidence="7 8" key="1">
    <citation type="journal article" date="2018" name="Int. J. Syst. Evol. Microbiol.">
        <title>Pseudooceanicola lipolyticus sp. nov., a marine alphaproteobacterium, reclassification of Oceanicola flagellatus as Pseudooceanicola flagellatus comb. nov. and emended description of the genus Pseudooceanicola.</title>
        <authorList>
            <person name="Huang M.-M."/>
            <person name="Guo L.-L."/>
            <person name="Wu Y.-H."/>
            <person name="Lai Q.-L."/>
            <person name="Shao Z.-Z."/>
            <person name="Wang C.-S."/>
            <person name="Wu M."/>
            <person name="Xu X.-W."/>
        </authorList>
    </citation>
    <scope>NUCLEOTIDE SEQUENCE [LARGE SCALE GENOMIC DNA]</scope>
    <source>
        <strain evidence="7 8">157</strain>
    </source>
</reference>
<evidence type="ECO:0000256" key="1">
    <source>
        <dbReference type="ARBA" id="ARBA00004141"/>
    </source>
</evidence>
<evidence type="ECO:0000256" key="2">
    <source>
        <dbReference type="ARBA" id="ARBA00022692"/>
    </source>
</evidence>
<dbReference type="GO" id="GO:0016020">
    <property type="term" value="C:membrane"/>
    <property type="evidence" value="ECO:0007669"/>
    <property type="project" value="UniProtKB-SubCell"/>
</dbReference>
<name>A0A2M8IYI1_9RHOB</name>
<dbReference type="EMBL" id="PGTB01000082">
    <property type="protein sequence ID" value="PJE35590.1"/>
    <property type="molecule type" value="Genomic_DNA"/>
</dbReference>
<dbReference type="Proteomes" id="UP000231553">
    <property type="component" value="Unassembled WGS sequence"/>
</dbReference>
<comment type="subcellular location">
    <subcellularLocation>
        <location evidence="1">Membrane</location>
        <topology evidence="1">Multi-pass membrane protein</topology>
    </subcellularLocation>
</comment>
<accession>A0A2M8IYI1</accession>
<feature type="domain" description="RDD" evidence="6">
    <location>
        <begin position="18"/>
        <end position="134"/>
    </location>
</feature>
<dbReference type="OrthoDB" id="7270324at2"/>
<dbReference type="Pfam" id="PF06271">
    <property type="entry name" value="RDD"/>
    <property type="match status" value="1"/>
</dbReference>
<dbReference type="AlphaFoldDB" id="A0A2M8IYI1"/>
<evidence type="ECO:0000259" key="6">
    <source>
        <dbReference type="Pfam" id="PF06271"/>
    </source>
</evidence>